<feature type="coiled-coil region" evidence="1">
    <location>
        <begin position="30"/>
        <end position="57"/>
    </location>
</feature>
<sequence length="166" mass="18478">MVSNLKKEIDAIQAKEIAQGGLTQGQQTQIARNELRMDQIAEELESLEETLNESIQESIGARTGRVGLKNMKGVVEDEDKGQSDDDEFYDRTKRRMGPDQKAEEKQTVETAESLLEKRENIAKDIENTMAALQAEEPSNQTYNSRGILVSEDPLDAFMTGLSSQIG</sequence>
<protein>
    <submittedName>
        <fullName evidence="3">Uncharacterized protein</fullName>
    </submittedName>
</protein>
<feature type="compositionally biased region" description="Basic and acidic residues" evidence="2">
    <location>
        <begin position="96"/>
        <end position="107"/>
    </location>
</feature>
<evidence type="ECO:0000256" key="1">
    <source>
        <dbReference type="SAM" id="Coils"/>
    </source>
</evidence>
<accession>A0AA38C085</accession>
<evidence type="ECO:0000256" key="2">
    <source>
        <dbReference type="SAM" id="MobiDB-lite"/>
    </source>
</evidence>
<feature type="compositionally biased region" description="Acidic residues" evidence="2">
    <location>
        <begin position="76"/>
        <end position="88"/>
    </location>
</feature>
<dbReference type="Proteomes" id="UP000824469">
    <property type="component" value="Unassembled WGS sequence"/>
</dbReference>
<dbReference type="AlphaFoldDB" id="A0AA38C085"/>
<keyword evidence="1" id="KW-0175">Coiled coil</keyword>
<evidence type="ECO:0000313" key="4">
    <source>
        <dbReference type="Proteomes" id="UP000824469"/>
    </source>
</evidence>
<comment type="caution">
    <text evidence="3">The sequence shown here is derived from an EMBL/GenBank/DDBJ whole genome shotgun (WGS) entry which is preliminary data.</text>
</comment>
<reference evidence="3 4" key="1">
    <citation type="journal article" date="2021" name="Nat. Plants">
        <title>The Taxus genome provides insights into paclitaxel biosynthesis.</title>
        <authorList>
            <person name="Xiong X."/>
            <person name="Gou J."/>
            <person name="Liao Q."/>
            <person name="Li Y."/>
            <person name="Zhou Q."/>
            <person name="Bi G."/>
            <person name="Li C."/>
            <person name="Du R."/>
            <person name="Wang X."/>
            <person name="Sun T."/>
            <person name="Guo L."/>
            <person name="Liang H."/>
            <person name="Lu P."/>
            <person name="Wu Y."/>
            <person name="Zhang Z."/>
            <person name="Ro D.K."/>
            <person name="Shang Y."/>
            <person name="Huang S."/>
            <person name="Yan J."/>
        </authorList>
    </citation>
    <scope>NUCLEOTIDE SEQUENCE [LARGE SCALE GENOMIC DNA]</scope>
    <source>
        <strain evidence="3">Ta-2019</strain>
    </source>
</reference>
<organism evidence="3 4">
    <name type="scientific">Taxus chinensis</name>
    <name type="common">Chinese yew</name>
    <name type="synonym">Taxus wallichiana var. chinensis</name>
    <dbReference type="NCBI Taxonomy" id="29808"/>
    <lineage>
        <taxon>Eukaryota</taxon>
        <taxon>Viridiplantae</taxon>
        <taxon>Streptophyta</taxon>
        <taxon>Embryophyta</taxon>
        <taxon>Tracheophyta</taxon>
        <taxon>Spermatophyta</taxon>
        <taxon>Pinopsida</taxon>
        <taxon>Pinidae</taxon>
        <taxon>Conifers II</taxon>
        <taxon>Cupressales</taxon>
        <taxon>Taxaceae</taxon>
        <taxon>Taxus</taxon>
    </lineage>
</organism>
<proteinExistence type="predicted"/>
<evidence type="ECO:0000313" key="3">
    <source>
        <dbReference type="EMBL" id="KAH9292125.1"/>
    </source>
</evidence>
<dbReference type="EMBL" id="JAHRHJ020003254">
    <property type="protein sequence ID" value="KAH9292125.1"/>
    <property type="molecule type" value="Genomic_DNA"/>
</dbReference>
<keyword evidence="4" id="KW-1185">Reference proteome</keyword>
<gene>
    <name evidence="3" type="ORF">KI387_042685</name>
</gene>
<feature type="region of interest" description="Disordered" evidence="2">
    <location>
        <begin position="73"/>
        <end position="109"/>
    </location>
</feature>
<name>A0AA38C085_TAXCH</name>